<dbReference type="InterPro" id="IPR036165">
    <property type="entry name" value="YefM-like_sf"/>
</dbReference>
<protein>
    <submittedName>
        <fullName evidence="2">RelB/StbD replicon stabilization protein (Antitoxin to RelE/StbE)</fullName>
    </submittedName>
</protein>
<dbReference type="Proteomes" id="UP000195611">
    <property type="component" value="Unassembled WGS sequence"/>
</dbReference>
<evidence type="ECO:0000256" key="1">
    <source>
        <dbReference type="ARBA" id="ARBA00009981"/>
    </source>
</evidence>
<dbReference type="Gene3D" id="3.40.1620.10">
    <property type="entry name" value="YefM-like domain"/>
    <property type="match status" value="1"/>
</dbReference>
<name>A0A1R4IUW5_9LACT</name>
<organism evidence="2 3">
    <name type="scientific">Marinilactibacillus psychrotolerans 42ea</name>
    <dbReference type="NCBI Taxonomy" id="1255609"/>
    <lineage>
        <taxon>Bacteria</taxon>
        <taxon>Bacillati</taxon>
        <taxon>Bacillota</taxon>
        <taxon>Bacilli</taxon>
        <taxon>Lactobacillales</taxon>
        <taxon>Carnobacteriaceae</taxon>
        <taxon>Marinilactibacillus</taxon>
    </lineage>
</organism>
<comment type="similarity">
    <text evidence="1">Belongs to the phD/YefM antitoxin family.</text>
</comment>
<dbReference type="SUPFAM" id="SSF143120">
    <property type="entry name" value="YefM-like"/>
    <property type="match status" value="1"/>
</dbReference>
<reference evidence="2 3" key="1">
    <citation type="submission" date="2017-02" db="EMBL/GenBank/DDBJ databases">
        <authorList>
            <person name="Peterson S.W."/>
        </authorList>
    </citation>
    <scope>NUCLEOTIDE SEQUENCE [LARGE SCALE GENOMIC DNA]</scope>
    <source>
        <strain evidence="2 3">42ea</strain>
    </source>
</reference>
<proteinExistence type="inferred from homology"/>
<gene>
    <name evidence="2" type="ORF">FM115_02690</name>
</gene>
<dbReference type="NCBIfam" id="TIGR01552">
    <property type="entry name" value="phd_fam"/>
    <property type="match status" value="1"/>
</dbReference>
<sequence>MLLIQVMLEKIFINYLKAVNETHHEIEIISDKEENNAVLIGRKDWESIKETLYLKQQGVIDVVREREKDNSGYTDIDDLDWNNL</sequence>
<evidence type="ECO:0000313" key="2">
    <source>
        <dbReference type="EMBL" id="SJN23504.1"/>
    </source>
</evidence>
<dbReference type="EMBL" id="FUKW01000043">
    <property type="protein sequence ID" value="SJN23504.1"/>
    <property type="molecule type" value="Genomic_DNA"/>
</dbReference>
<evidence type="ECO:0000313" key="3">
    <source>
        <dbReference type="Proteomes" id="UP000195611"/>
    </source>
</evidence>
<dbReference type="AlphaFoldDB" id="A0A1R4IUW5"/>
<accession>A0A1R4IUW5</accession>